<dbReference type="InterPro" id="IPR036761">
    <property type="entry name" value="TTHA0802/YceI-like_sf"/>
</dbReference>
<protein>
    <submittedName>
        <fullName evidence="3">UPF0312 protein</fullName>
    </submittedName>
    <submittedName>
        <fullName evidence="4">YceI-like domain-containing protein</fullName>
    </submittedName>
</protein>
<evidence type="ECO:0000259" key="2">
    <source>
        <dbReference type="SMART" id="SM00867"/>
    </source>
</evidence>
<dbReference type="PANTHER" id="PTHR34406">
    <property type="entry name" value="PROTEIN YCEI"/>
    <property type="match status" value="1"/>
</dbReference>
<keyword evidence="6" id="KW-1185">Reference proteome</keyword>
<dbReference type="OrthoDB" id="9811006at2"/>
<evidence type="ECO:0000256" key="1">
    <source>
        <dbReference type="ARBA" id="ARBA00008812"/>
    </source>
</evidence>
<accession>A0A0D0RMK3</accession>
<dbReference type="Proteomes" id="UP000321057">
    <property type="component" value="Unassembled WGS sequence"/>
</dbReference>
<dbReference type="Proteomes" id="UP000255277">
    <property type="component" value="Unassembled WGS sequence"/>
</dbReference>
<name>A0A0D0RMK3_STAGA</name>
<dbReference type="Gene3D" id="2.40.128.110">
    <property type="entry name" value="Lipid/polyisoprenoid-binding, YceI-like"/>
    <property type="match status" value="1"/>
</dbReference>
<evidence type="ECO:0000313" key="4">
    <source>
        <dbReference type="EMBL" id="SUM34761.1"/>
    </source>
</evidence>
<dbReference type="Pfam" id="PF04264">
    <property type="entry name" value="YceI"/>
    <property type="match status" value="1"/>
</dbReference>
<dbReference type="EMBL" id="BKAX01000004">
    <property type="protein sequence ID" value="GEQ05845.1"/>
    <property type="molecule type" value="Genomic_DNA"/>
</dbReference>
<organism evidence="4 5">
    <name type="scientific">Staphylococcus gallinarum</name>
    <dbReference type="NCBI Taxonomy" id="1293"/>
    <lineage>
        <taxon>Bacteria</taxon>
        <taxon>Bacillati</taxon>
        <taxon>Bacillota</taxon>
        <taxon>Bacilli</taxon>
        <taxon>Bacillales</taxon>
        <taxon>Staphylococcaceae</taxon>
        <taxon>Staphylococcus</taxon>
    </lineage>
</organism>
<dbReference type="STRING" id="1293.SH09_08680"/>
<dbReference type="SMART" id="SM00867">
    <property type="entry name" value="YceI"/>
    <property type="match status" value="1"/>
</dbReference>
<reference evidence="4 5" key="1">
    <citation type="submission" date="2018-06" db="EMBL/GenBank/DDBJ databases">
        <authorList>
            <consortium name="Pathogen Informatics"/>
            <person name="Doyle S."/>
        </authorList>
    </citation>
    <scope>NUCLEOTIDE SEQUENCE [LARGE SCALE GENOMIC DNA]</scope>
    <source>
        <strain evidence="4 5">NCTC12195</strain>
    </source>
</reference>
<dbReference type="InterPro" id="IPR007372">
    <property type="entry name" value="Lipid/polyisoprenoid-bd_YceI"/>
</dbReference>
<dbReference type="PANTHER" id="PTHR34406:SF1">
    <property type="entry name" value="PROTEIN YCEI"/>
    <property type="match status" value="1"/>
</dbReference>
<evidence type="ECO:0000313" key="5">
    <source>
        <dbReference type="Proteomes" id="UP000255277"/>
    </source>
</evidence>
<comment type="similarity">
    <text evidence="1">Belongs to the UPF0312 family.</text>
</comment>
<dbReference type="AlphaFoldDB" id="A0A0D0RMK3"/>
<sequence>MTTFKFDQAHSAIEFSIKHLVISNVKGRFNDFDAQAEGDINDLSTLKGQFTIKADSIDTRVADRDAHLKGEDFFDVAKYPEIKFEITNTTEQSVTGNLTIKGETNEETFDLSYEGKSKNPMNGAETVGFVINGSVNRDKYGITFNQPLETGGLMLGKEVHFQVSLEFALED</sequence>
<proteinExistence type="inferred from homology"/>
<evidence type="ECO:0000313" key="6">
    <source>
        <dbReference type="Proteomes" id="UP000321057"/>
    </source>
</evidence>
<evidence type="ECO:0000313" key="3">
    <source>
        <dbReference type="EMBL" id="GEQ05845.1"/>
    </source>
</evidence>
<dbReference type="EMBL" id="UHDK01000001">
    <property type="protein sequence ID" value="SUM34761.1"/>
    <property type="molecule type" value="Genomic_DNA"/>
</dbReference>
<feature type="domain" description="Lipid/polyisoprenoid-binding YceI-like" evidence="2">
    <location>
        <begin position="3"/>
        <end position="168"/>
    </location>
</feature>
<gene>
    <name evidence="4" type="ORF">NCTC12195_04288</name>
    <name evidence="3" type="ORF">SGA02_16730</name>
</gene>
<dbReference type="SUPFAM" id="SSF101874">
    <property type="entry name" value="YceI-like"/>
    <property type="match status" value="1"/>
</dbReference>
<dbReference type="RefSeq" id="WP_042739263.1">
    <property type="nucleotide sequence ID" value="NZ_BKAX01000004.1"/>
</dbReference>
<reference evidence="3 6" key="2">
    <citation type="submission" date="2019-07" db="EMBL/GenBank/DDBJ databases">
        <title>Whole genome shotgun sequence of Staphylococcus gallinarum NBRC 109767.</title>
        <authorList>
            <person name="Hosoyama A."/>
            <person name="Uohara A."/>
            <person name="Ohji S."/>
            <person name="Ichikawa N."/>
        </authorList>
    </citation>
    <scope>NUCLEOTIDE SEQUENCE [LARGE SCALE GENOMIC DNA]</scope>
    <source>
        <strain evidence="3 6">NBRC 109767</strain>
    </source>
</reference>